<dbReference type="InterPro" id="IPR052336">
    <property type="entry name" value="MlaD_Phospholipid_Transporter"/>
</dbReference>
<dbReference type="PANTHER" id="PTHR33371:SF18">
    <property type="entry name" value="MCE-FAMILY PROTEIN MCE3C"/>
    <property type="match status" value="1"/>
</dbReference>
<sequence>MSSLRAGSQTVWGLVGVVVVVLAVVATTIVYVLPLGHRTYTAAFENTGGAHAGDDVRIAGISVGTITGMRLADDHVEVSFEVREDVELGDATSMGVRLLTPVGGHYFALRPGGTGELPDGRIPIEHTTVPFSLSDTVEAATPILRDLNGKTLRENIVELDAAVQAQPESIRRITDNLTSLTAALADRQDDLTRGLNVTDEYLGALATDREVLLSLLNKLATITSKLGAKRADVVAASEKLRRLFTLLHRPIVALDQGLGPTIEELEALAATLREQTVTLDDAITAGREFTDSMSEIFATDAGAVVDRGDDVITGTTLCVPVPGRGC</sequence>
<keyword evidence="1" id="KW-0812">Transmembrane</keyword>
<dbReference type="InterPro" id="IPR005693">
    <property type="entry name" value="Mce"/>
</dbReference>
<dbReference type="InterPro" id="IPR003399">
    <property type="entry name" value="Mce/MlaD"/>
</dbReference>
<accession>A0A1I0T7M4</accession>
<keyword evidence="1" id="KW-0472">Membrane</keyword>
<feature type="transmembrane region" description="Helical" evidence="1">
    <location>
        <begin position="12"/>
        <end position="33"/>
    </location>
</feature>
<keyword evidence="1" id="KW-1133">Transmembrane helix</keyword>
<dbReference type="NCBIfam" id="TIGR00996">
    <property type="entry name" value="Mtu_fam_mce"/>
    <property type="match status" value="1"/>
</dbReference>
<dbReference type="GeneID" id="85485401"/>
<evidence type="ECO:0000259" key="2">
    <source>
        <dbReference type="Pfam" id="PF02470"/>
    </source>
</evidence>
<dbReference type="OrthoDB" id="4379218at2"/>
<feature type="domain" description="Mce/MlaD" evidence="2">
    <location>
        <begin position="37"/>
        <end position="112"/>
    </location>
</feature>
<dbReference type="PANTHER" id="PTHR33371">
    <property type="entry name" value="INTERMEMBRANE PHOSPHOLIPID TRANSPORT SYSTEM BINDING PROTEIN MLAD-RELATED"/>
    <property type="match status" value="1"/>
</dbReference>
<dbReference type="Pfam" id="PF02470">
    <property type="entry name" value="MlaD"/>
    <property type="match status" value="1"/>
</dbReference>
<evidence type="ECO:0000313" key="4">
    <source>
        <dbReference type="Proteomes" id="UP000182054"/>
    </source>
</evidence>
<name>A0A1I0T7M4_9NOCA</name>
<gene>
    <name evidence="3" type="ORF">SAMN05444374_104252</name>
</gene>
<protein>
    <submittedName>
        <fullName evidence="3">Phospholipid/cholesterol/gamma-HCH transport system substrate-binding protein</fullName>
    </submittedName>
</protein>
<dbReference type="EMBL" id="FOJN01000004">
    <property type="protein sequence ID" value="SFA47729.1"/>
    <property type="molecule type" value="Genomic_DNA"/>
</dbReference>
<reference evidence="3 4" key="1">
    <citation type="submission" date="2016-10" db="EMBL/GenBank/DDBJ databases">
        <authorList>
            <person name="de Groot N.N."/>
        </authorList>
    </citation>
    <scope>NUCLEOTIDE SEQUENCE [LARGE SCALE GENOMIC DNA]</scope>
    <source>
        <strain evidence="3 4">DSM 44908</strain>
    </source>
</reference>
<dbReference type="GO" id="GO:0005576">
    <property type="term" value="C:extracellular region"/>
    <property type="evidence" value="ECO:0007669"/>
    <property type="project" value="TreeGrafter"/>
</dbReference>
<proteinExistence type="predicted"/>
<organism evidence="3 4">
    <name type="scientific">Rhodococcoides kroppenstedtii</name>
    <dbReference type="NCBI Taxonomy" id="293050"/>
    <lineage>
        <taxon>Bacteria</taxon>
        <taxon>Bacillati</taxon>
        <taxon>Actinomycetota</taxon>
        <taxon>Actinomycetes</taxon>
        <taxon>Mycobacteriales</taxon>
        <taxon>Nocardiaceae</taxon>
        <taxon>Rhodococcoides</taxon>
    </lineage>
</organism>
<dbReference type="Proteomes" id="UP000182054">
    <property type="component" value="Unassembled WGS sequence"/>
</dbReference>
<dbReference type="AlphaFoldDB" id="A0A1I0T7M4"/>
<evidence type="ECO:0000256" key="1">
    <source>
        <dbReference type="SAM" id="Phobius"/>
    </source>
</evidence>
<dbReference type="RefSeq" id="WP_083400184.1">
    <property type="nucleotide sequence ID" value="NZ_FOJN01000004.1"/>
</dbReference>
<evidence type="ECO:0000313" key="3">
    <source>
        <dbReference type="EMBL" id="SFA47729.1"/>
    </source>
</evidence>